<dbReference type="Proteomes" id="UP000470772">
    <property type="component" value="Unassembled WGS sequence"/>
</dbReference>
<dbReference type="Pfam" id="PF06068">
    <property type="entry name" value="TIP49"/>
    <property type="match status" value="1"/>
</dbReference>
<dbReference type="InterPro" id="IPR027417">
    <property type="entry name" value="P-loop_NTPase"/>
</dbReference>
<dbReference type="SUPFAM" id="SSF52540">
    <property type="entry name" value="P-loop containing nucleoside triphosphate hydrolases"/>
    <property type="match status" value="1"/>
</dbReference>
<dbReference type="EMBL" id="WGGD01000005">
    <property type="protein sequence ID" value="MUN29715.1"/>
    <property type="molecule type" value="Genomic_DNA"/>
</dbReference>
<evidence type="ECO:0000256" key="6">
    <source>
        <dbReference type="ARBA" id="ARBA00022840"/>
    </source>
</evidence>
<protein>
    <recommendedName>
        <fullName evidence="2">DNA helicase</fullName>
        <ecNumber evidence="2">3.6.4.12</ecNumber>
    </recommendedName>
</protein>
<dbReference type="RefSeq" id="WP_156017389.1">
    <property type="nucleotide sequence ID" value="NZ_WGGD01000005.1"/>
</dbReference>
<evidence type="ECO:0000256" key="5">
    <source>
        <dbReference type="ARBA" id="ARBA00022806"/>
    </source>
</evidence>
<dbReference type="InterPro" id="IPR042487">
    <property type="entry name" value="RuvBL1/2_DNA/RNA_bd_dom"/>
</dbReference>
<keyword evidence="6" id="KW-0067">ATP-binding</keyword>
<dbReference type="FunFam" id="1.10.8.60:FF:000010">
    <property type="entry name" value="RuvB-like helicase"/>
    <property type="match status" value="1"/>
</dbReference>
<dbReference type="EC" id="3.6.4.12" evidence="2"/>
<evidence type="ECO:0000313" key="8">
    <source>
        <dbReference type="EMBL" id="MUN29715.1"/>
    </source>
</evidence>
<proteinExistence type="inferred from homology"/>
<accession>A0A6A9QQY8</accession>
<comment type="caution">
    <text evidence="8">The sequence shown here is derived from an EMBL/GenBank/DDBJ whole genome shotgun (WGS) entry which is preliminary data.</text>
</comment>
<sequence length="450" mass="49692">MSEIQDLRKVTKEKASIHSHVSGLGLDEKGKPIFKSDGLVGQVEAREAAGVIVKLVNEGKMAGKGILLVGPPGTGKTALAVAIARELGEDTPFNSLNGSEIYSTELKKTEILTQAVRKSIGVRIRQRRTVYEGVVKEIRLKVAKNRLNPYSQVPREAEIKIGTKDEETTLRVGESIAEQVVGKGIRKGDVIWIDAETGEVFKEGKAKGEGTTLDIAGTRTVEIPSGPIKKEKELTTTLSLHDLDLNLAARNLSISAIFSLWSEREITQDVRKEVDRIVKDMVSKGTAELLPGVLFIDDAHMLDMEAFSFLTRALESDLSPILILATNRGVTKIRGTEIESPHGMPLDLLDRLLIIPTKPYTADEIREILKIRAEELDVMLEPEALEILTKLGVENSMRYAVELIEPSLVIAQREGRSTIKPEDVERASSLFSDVKRSVKYVKEYENILLK</sequence>
<dbReference type="Gene3D" id="3.40.50.300">
    <property type="entry name" value="P-loop containing nucleotide triphosphate hydrolases"/>
    <property type="match status" value="1"/>
</dbReference>
<dbReference type="Gene3D" id="2.40.50.360">
    <property type="entry name" value="RuvB-like helicase, domain II"/>
    <property type="match status" value="1"/>
</dbReference>
<dbReference type="SUPFAM" id="SSF50249">
    <property type="entry name" value="Nucleic acid-binding proteins"/>
    <property type="match status" value="1"/>
</dbReference>
<comment type="similarity">
    <text evidence="1">Belongs to the RuvB family.</text>
</comment>
<dbReference type="Gene3D" id="1.10.8.60">
    <property type="match status" value="1"/>
</dbReference>
<feature type="domain" description="AAA+ ATPase" evidence="7">
    <location>
        <begin position="62"/>
        <end position="372"/>
    </location>
</feature>
<dbReference type="SMART" id="SM00382">
    <property type="entry name" value="AAA"/>
    <property type="match status" value="1"/>
</dbReference>
<evidence type="ECO:0000313" key="9">
    <source>
        <dbReference type="Proteomes" id="UP000470772"/>
    </source>
</evidence>
<keyword evidence="9" id="KW-1185">Reference proteome</keyword>
<dbReference type="AlphaFoldDB" id="A0A6A9QQY8"/>
<name>A0A6A9QQY8_SULME</name>
<keyword evidence="3" id="KW-0547">Nucleotide-binding</keyword>
<dbReference type="InterPro" id="IPR041048">
    <property type="entry name" value="RuvB-like_C"/>
</dbReference>
<evidence type="ECO:0000256" key="2">
    <source>
        <dbReference type="ARBA" id="ARBA00012551"/>
    </source>
</evidence>
<dbReference type="GO" id="GO:0005524">
    <property type="term" value="F:ATP binding"/>
    <property type="evidence" value="ECO:0007669"/>
    <property type="project" value="UniProtKB-KW"/>
</dbReference>
<dbReference type="PANTHER" id="PTHR11093">
    <property type="entry name" value="RUVB-RELATED REPTIN AND PONTIN"/>
    <property type="match status" value="1"/>
</dbReference>
<organism evidence="8 9">
    <name type="scientific">Sulfuracidifex metallicus DSM 6482 = JCM 9184</name>
    <dbReference type="NCBI Taxonomy" id="523847"/>
    <lineage>
        <taxon>Archaea</taxon>
        <taxon>Thermoproteota</taxon>
        <taxon>Thermoprotei</taxon>
        <taxon>Sulfolobales</taxon>
        <taxon>Sulfolobaceae</taxon>
        <taxon>Sulfuracidifex</taxon>
    </lineage>
</organism>
<dbReference type="InterPro" id="IPR003593">
    <property type="entry name" value="AAA+_ATPase"/>
</dbReference>
<evidence type="ECO:0000259" key="7">
    <source>
        <dbReference type="SMART" id="SM00382"/>
    </source>
</evidence>
<keyword evidence="5" id="KW-0347">Helicase</keyword>
<dbReference type="InterPro" id="IPR012340">
    <property type="entry name" value="NA-bd_OB-fold"/>
</dbReference>
<evidence type="ECO:0000256" key="4">
    <source>
        <dbReference type="ARBA" id="ARBA00022801"/>
    </source>
</evidence>
<dbReference type="GO" id="GO:0003678">
    <property type="term" value="F:DNA helicase activity"/>
    <property type="evidence" value="ECO:0007669"/>
    <property type="project" value="UniProtKB-EC"/>
</dbReference>
<dbReference type="Pfam" id="PF17856">
    <property type="entry name" value="TIP49_C"/>
    <property type="match status" value="1"/>
</dbReference>
<reference evidence="8 9" key="1">
    <citation type="submission" date="2019-10" db="EMBL/GenBank/DDBJ databases">
        <title>Sequencing and Assembly of Multiple Reported Metal-Biooxidizing Members of the Extremely Thermoacidophilic Archaeal Family Sulfolobaceae.</title>
        <authorList>
            <person name="Counts J.A."/>
            <person name="Kelly R.M."/>
        </authorList>
    </citation>
    <scope>NUCLEOTIDE SEQUENCE [LARGE SCALE GENOMIC DNA]</scope>
    <source>
        <strain evidence="8 9">DSM 6482</strain>
    </source>
</reference>
<dbReference type="GO" id="GO:0016787">
    <property type="term" value="F:hydrolase activity"/>
    <property type="evidence" value="ECO:0007669"/>
    <property type="project" value="UniProtKB-KW"/>
</dbReference>
<evidence type="ECO:0000256" key="1">
    <source>
        <dbReference type="ARBA" id="ARBA00007519"/>
    </source>
</evidence>
<keyword evidence="4" id="KW-0378">Hydrolase</keyword>
<dbReference type="InterPro" id="IPR010339">
    <property type="entry name" value="TIP49_P-loop"/>
</dbReference>
<evidence type="ECO:0000256" key="3">
    <source>
        <dbReference type="ARBA" id="ARBA00022741"/>
    </source>
</evidence>
<dbReference type="FunFam" id="2.40.50.360:FF:000001">
    <property type="entry name" value="RuvB-like helicase"/>
    <property type="match status" value="1"/>
</dbReference>
<dbReference type="InterPro" id="IPR027238">
    <property type="entry name" value="RuvB-like"/>
</dbReference>
<gene>
    <name evidence="8" type="ORF">GC250_09760</name>
</gene>